<dbReference type="Gene3D" id="1.10.530.10">
    <property type="match status" value="1"/>
</dbReference>
<evidence type="ECO:0000256" key="1">
    <source>
        <dbReference type="SAM" id="MobiDB-lite"/>
    </source>
</evidence>
<protein>
    <recommendedName>
        <fullName evidence="2">Phage tail lysozyme domain-containing protein</fullName>
    </recommendedName>
</protein>
<organism evidence="3 4">
    <name type="scientific">Fulvimarina uroteuthidis</name>
    <dbReference type="NCBI Taxonomy" id="3098149"/>
    <lineage>
        <taxon>Bacteria</taxon>
        <taxon>Pseudomonadati</taxon>
        <taxon>Pseudomonadota</taxon>
        <taxon>Alphaproteobacteria</taxon>
        <taxon>Hyphomicrobiales</taxon>
        <taxon>Aurantimonadaceae</taxon>
        <taxon>Fulvimarina</taxon>
    </lineage>
</organism>
<dbReference type="RefSeq" id="WP_322189286.1">
    <property type="nucleotide sequence ID" value="NZ_JAXLPB010000012.1"/>
</dbReference>
<evidence type="ECO:0000313" key="3">
    <source>
        <dbReference type="EMBL" id="MDY8111127.1"/>
    </source>
</evidence>
<dbReference type="Proteomes" id="UP001294412">
    <property type="component" value="Unassembled WGS sequence"/>
</dbReference>
<reference evidence="3 4" key="1">
    <citation type="submission" date="2023-12" db="EMBL/GenBank/DDBJ databases">
        <title>Description of Novel Strain Fulvimarina sp. 2208YS6-2-32 isolated from Uroteuthis (Photololigo) edulis.</title>
        <authorList>
            <person name="Park J.-S."/>
        </authorList>
    </citation>
    <scope>NUCLEOTIDE SEQUENCE [LARGE SCALE GENOMIC DNA]</scope>
    <source>
        <strain evidence="3 4">2208YS6-2-32</strain>
    </source>
</reference>
<feature type="region of interest" description="Disordered" evidence="1">
    <location>
        <begin position="532"/>
        <end position="575"/>
    </location>
</feature>
<gene>
    <name evidence="3" type="ORF">U0C82_18560</name>
</gene>
<evidence type="ECO:0000259" key="2">
    <source>
        <dbReference type="Pfam" id="PF18013"/>
    </source>
</evidence>
<comment type="caution">
    <text evidence="3">The sequence shown here is derived from an EMBL/GenBank/DDBJ whole genome shotgun (WGS) entry which is preliminary data.</text>
</comment>
<feature type="domain" description="Phage tail lysozyme" evidence="2">
    <location>
        <begin position="20"/>
        <end position="148"/>
    </location>
</feature>
<sequence>MANDIYERFIGTVQNAGLTNPYGLAAVAATGKHESGYSPGNAYGTWNDPSERGQAGTSGGILSWRAERLDGLRNFASAQGDNPNRPSPETQALYFAQEDPGLIERLNNASSVDEAQNAMNGAWRFAGYDRPGGEAEARRRTARGLFENMDSVGDSPSGGYTREFSSGEMMAGYPSRGVGLGNVGAMALGEEPAPKQGGIGGFLNEPAVGDALRAIGMSLMSSPSNSPLAGFGEHYSNFTDQRQERDQQAAQTRTFESALGQMGMSAEQAATFAQNPQAAKMLLEHQLNQQEELKATSQNNQSVAWLYTVDPKLAEFAKANPSMTAEAVKEALKRQNGGTEPPKIAERYNEKTGQPEKVVFNPATQAWEPFGGQKVPSNGITIGANGEIQIGGPAGAKMPSGFQPDPETPGAIMPIPGGPGEQISGELAARIGLADKFLKRAPALREKLASGGASGPYDVFNARNNQLSPQAEIHRELEYGVEALVRMLTGAGMNMSEAEERARRYLPTYTDNAQSMTTKLDSLTDYLNSTKEMAMRGRGGRAGAETGSSPGTAPADPYQQGSDPEIDDLVRRYGG</sequence>
<dbReference type="InterPro" id="IPR041219">
    <property type="entry name" value="Phage_lysozyme2"/>
</dbReference>
<dbReference type="Pfam" id="PF18013">
    <property type="entry name" value="Phage_lysozyme2"/>
    <property type="match status" value="1"/>
</dbReference>
<name>A0ABU5I6Y5_9HYPH</name>
<accession>A0ABU5I6Y5</accession>
<evidence type="ECO:0000313" key="4">
    <source>
        <dbReference type="Proteomes" id="UP001294412"/>
    </source>
</evidence>
<dbReference type="EMBL" id="JAXLPB010000012">
    <property type="protein sequence ID" value="MDY8111127.1"/>
    <property type="molecule type" value="Genomic_DNA"/>
</dbReference>
<keyword evidence="4" id="KW-1185">Reference proteome</keyword>
<proteinExistence type="predicted"/>